<dbReference type="InterPro" id="IPR006593">
    <property type="entry name" value="Cyt_b561/ferric_Rdtase_TM"/>
</dbReference>
<evidence type="ECO:0000256" key="1">
    <source>
        <dbReference type="ARBA" id="ARBA00001970"/>
    </source>
</evidence>
<dbReference type="SMART" id="SM00665">
    <property type="entry name" value="B561"/>
    <property type="match status" value="1"/>
</dbReference>
<dbReference type="AlphaFoldDB" id="A0A2P2J8M5"/>
<keyword evidence="3" id="KW-0813">Transport</keyword>
<keyword evidence="10 13" id="KW-0472">Membrane</keyword>
<evidence type="ECO:0000256" key="3">
    <source>
        <dbReference type="ARBA" id="ARBA00022448"/>
    </source>
</evidence>
<keyword evidence="4" id="KW-0349">Heme</keyword>
<feature type="domain" description="Cytochrome b561" evidence="14">
    <location>
        <begin position="1"/>
        <end position="167"/>
    </location>
</feature>
<feature type="transmembrane region" description="Helical" evidence="13">
    <location>
        <begin position="146"/>
        <end position="167"/>
    </location>
</feature>
<keyword evidence="9" id="KW-0408">Iron</keyword>
<feature type="transmembrane region" description="Helical" evidence="13">
    <location>
        <begin position="34"/>
        <end position="54"/>
    </location>
</feature>
<proteinExistence type="predicted"/>
<dbReference type="PANTHER" id="PTHR10106">
    <property type="entry name" value="CYTOCHROME B561-RELATED"/>
    <property type="match status" value="1"/>
</dbReference>
<accession>A0A2P2J8M5</accession>
<evidence type="ECO:0000259" key="14">
    <source>
        <dbReference type="PROSITE" id="PS50939"/>
    </source>
</evidence>
<keyword evidence="6" id="KW-0479">Metal-binding</keyword>
<keyword evidence="7" id="KW-0249">Electron transport</keyword>
<evidence type="ECO:0000313" key="15">
    <source>
        <dbReference type="EMBL" id="MBW89836.1"/>
    </source>
</evidence>
<dbReference type="EMBL" id="GGEC01009353">
    <property type="protein sequence ID" value="MBW89836.1"/>
    <property type="molecule type" value="Transcribed_RNA"/>
</dbReference>
<evidence type="ECO:0000256" key="7">
    <source>
        <dbReference type="ARBA" id="ARBA00022982"/>
    </source>
</evidence>
<sequence length="189" mass="20743">MEGIYHGQFLLPFAAMLAYKTLSGAKNFKKVVHLTIQTLAFCLSVIGVWAAFKFHSEKGVDHFYSLHSWLGLACLFLFGFQWAAGFSTFCYPGRSVSSRATFLPWHVIFGVYIYVLAVATAVTGLLEKATFMQTHHIISHYSAEALLVNSLGMLIVVLGGFIVRAVLMPMNGKGNTYEPLGSTIGLPVV</sequence>
<comment type="cofactor">
    <cofactor evidence="1">
        <name>heme b</name>
        <dbReference type="ChEBI" id="CHEBI:60344"/>
    </cofactor>
</comment>
<name>A0A2P2J8M5_RHIMU</name>
<feature type="transmembrane region" description="Helical" evidence="13">
    <location>
        <begin position="66"/>
        <end position="91"/>
    </location>
</feature>
<feature type="transmembrane region" description="Helical" evidence="13">
    <location>
        <begin position="103"/>
        <end position="126"/>
    </location>
</feature>
<dbReference type="Pfam" id="PF03188">
    <property type="entry name" value="Cytochrom_B561"/>
    <property type="match status" value="1"/>
</dbReference>
<evidence type="ECO:0000256" key="13">
    <source>
        <dbReference type="SAM" id="Phobius"/>
    </source>
</evidence>
<keyword evidence="8 13" id="KW-1133">Transmembrane helix</keyword>
<dbReference type="InterPro" id="IPR043205">
    <property type="entry name" value="CYB561/CYBRD1-like"/>
</dbReference>
<evidence type="ECO:0000256" key="2">
    <source>
        <dbReference type="ARBA" id="ARBA00004141"/>
    </source>
</evidence>
<dbReference type="GO" id="GO:0016020">
    <property type="term" value="C:membrane"/>
    <property type="evidence" value="ECO:0007669"/>
    <property type="project" value="UniProtKB-SubCell"/>
</dbReference>
<evidence type="ECO:0000256" key="4">
    <source>
        <dbReference type="ARBA" id="ARBA00022617"/>
    </source>
</evidence>
<dbReference type="PROSITE" id="PS50939">
    <property type="entry name" value="CYTOCHROME_B561"/>
    <property type="match status" value="1"/>
</dbReference>
<comment type="catalytic activity">
    <reaction evidence="12">
        <text>Fe(3+)(out) + L-ascorbate(in) = monodehydro-L-ascorbate radical(in) + Fe(2+)(out) + H(+)</text>
        <dbReference type="Rhea" id="RHEA:30403"/>
        <dbReference type="ChEBI" id="CHEBI:15378"/>
        <dbReference type="ChEBI" id="CHEBI:29033"/>
        <dbReference type="ChEBI" id="CHEBI:29034"/>
        <dbReference type="ChEBI" id="CHEBI:38290"/>
        <dbReference type="ChEBI" id="CHEBI:59513"/>
        <dbReference type="EC" id="7.2.1.3"/>
    </reaction>
</comment>
<evidence type="ECO:0000256" key="10">
    <source>
        <dbReference type="ARBA" id="ARBA00023136"/>
    </source>
</evidence>
<evidence type="ECO:0000256" key="8">
    <source>
        <dbReference type="ARBA" id="ARBA00022989"/>
    </source>
</evidence>
<dbReference type="GO" id="GO:0046872">
    <property type="term" value="F:metal ion binding"/>
    <property type="evidence" value="ECO:0007669"/>
    <property type="project" value="UniProtKB-KW"/>
</dbReference>
<evidence type="ECO:0000256" key="5">
    <source>
        <dbReference type="ARBA" id="ARBA00022692"/>
    </source>
</evidence>
<evidence type="ECO:0000256" key="12">
    <source>
        <dbReference type="ARBA" id="ARBA00051575"/>
    </source>
</evidence>
<comment type="subcellular location">
    <subcellularLocation>
        <location evidence="2">Membrane</location>
        <topology evidence="2">Multi-pass membrane protein</topology>
    </subcellularLocation>
</comment>
<keyword evidence="5 13" id="KW-0812">Transmembrane</keyword>
<organism evidence="15">
    <name type="scientific">Rhizophora mucronata</name>
    <name type="common">Asiatic mangrove</name>
    <dbReference type="NCBI Taxonomy" id="61149"/>
    <lineage>
        <taxon>Eukaryota</taxon>
        <taxon>Viridiplantae</taxon>
        <taxon>Streptophyta</taxon>
        <taxon>Embryophyta</taxon>
        <taxon>Tracheophyta</taxon>
        <taxon>Spermatophyta</taxon>
        <taxon>Magnoliopsida</taxon>
        <taxon>eudicotyledons</taxon>
        <taxon>Gunneridae</taxon>
        <taxon>Pentapetalae</taxon>
        <taxon>rosids</taxon>
        <taxon>fabids</taxon>
        <taxon>Malpighiales</taxon>
        <taxon>Rhizophoraceae</taxon>
        <taxon>Rhizophora</taxon>
    </lineage>
</organism>
<evidence type="ECO:0000256" key="6">
    <source>
        <dbReference type="ARBA" id="ARBA00022723"/>
    </source>
</evidence>
<protein>
    <recommendedName>
        <fullName evidence="11">ascorbate ferrireductase (transmembrane)</fullName>
        <ecNumber evidence="11">7.2.1.3</ecNumber>
    </recommendedName>
</protein>
<dbReference type="GO" id="GO:0140571">
    <property type="term" value="F:transmembrane ascorbate ferrireductase activity"/>
    <property type="evidence" value="ECO:0007669"/>
    <property type="project" value="UniProtKB-EC"/>
</dbReference>
<evidence type="ECO:0000256" key="11">
    <source>
        <dbReference type="ARBA" id="ARBA00024225"/>
    </source>
</evidence>
<evidence type="ECO:0000256" key="9">
    <source>
        <dbReference type="ARBA" id="ARBA00023004"/>
    </source>
</evidence>
<dbReference type="PANTHER" id="PTHR10106:SF49">
    <property type="entry name" value="CYTOCHROME B561 DOMAIN-CONTAINING PROTEIN"/>
    <property type="match status" value="1"/>
</dbReference>
<reference evidence="15" key="1">
    <citation type="submission" date="2018-02" db="EMBL/GenBank/DDBJ databases">
        <title>Rhizophora mucronata_Transcriptome.</title>
        <authorList>
            <person name="Meera S.P."/>
            <person name="Sreeshan A."/>
            <person name="Augustine A."/>
        </authorList>
    </citation>
    <scope>NUCLEOTIDE SEQUENCE</scope>
    <source>
        <tissue evidence="15">Leaf</tissue>
    </source>
</reference>
<dbReference type="EC" id="7.2.1.3" evidence="11"/>
<dbReference type="Gene3D" id="1.20.120.1770">
    <property type="match status" value="1"/>
</dbReference>
<dbReference type="FunFam" id="1.20.120.1770:FF:000001">
    <property type="entry name" value="Cytochrome b reductase 1"/>
    <property type="match status" value="1"/>
</dbReference>